<evidence type="ECO:0000313" key="2">
    <source>
        <dbReference type="EMBL" id="CAE0043146.1"/>
    </source>
</evidence>
<dbReference type="EMBL" id="HBHW01014448">
    <property type="protein sequence ID" value="CAE0043241.1"/>
    <property type="molecule type" value="Transcribed_RNA"/>
</dbReference>
<reference evidence="2" key="1">
    <citation type="submission" date="2021-01" db="EMBL/GenBank/DDBJ databases">
        <authorList>
            <person name="Corre E."/>
            <person name="Pelletier E."/>
            <person name="Niang G."/>
            <person name="Scheremetjew M."/>
            <person name="Finn R."/>
            <person name="Kale V."/>
            <person name="Holt S."/>
            <person name="Cochrane G."/>
            <person name="Meng A."/>
            <person name="Brown T."/>
            <person name="Cohen L."/>
        </authorList>
    </citation>
    <scope>NUCLEOTIDE SEQUENCE</scope>
    <source>
        <strain evidence="2">CCMP 769</strain>
    </source>
</reference>
<feature type="coiled-coil region" evidence="1">
    <location>
        <begin position="26"/>
        <end position="67"/>
    </location>
</feature>
<name>A0A7S2ZKI6_9RHOD</name>
<accession>A0A7S2ZKI6</accession>
<organism evidence="2">
    <name type="scientific">Rhodosorus marinus</name>
    <dbReference type="NCBI Taxonomy" id="101924"/>
    <lineage>
        <taxon>Eukaryota</taxon>
        <taxon>Rhodophyta</taxon>
        <taxon>Stylonematophyceae</taxon>
        <taxon>Stylonematales</taxon>
        <taxon>Stylonemataceae</taxon>
        <taxon>Rhodosorus</taxon>
    </lineage>
</organism>
<evidence type="ECO:0000313" key="3">
    <source>
        <dbReference type="EMBL" id="CAE0043241.1"/>
    </source>
</evidence>
<dbReference type="AlphaFoldDB" id="A0A7S2ZKI6"/>
<sequence>MEHAIEILIEDVRAGKVSHEEVVEWIRCAKDELRQMEDAERELNRQCEELGREAKVAEARLAGSEAELVNQILNCSEEEDFQRMATVIRERKKGATRDALAFYAEATRSRS</sequence>
<proteinExistence type="predicted"/>
<gene>
    <name evidence="2" type="ORF">RMAR00112_LOCUS11117</name>
    <name evidence="3" type="ORF">RMAR00112_LOCUS11212</name>
</gene>
<dbReference type="EMBL" id="HBHW01014336">
    <property type="protein sequence ID" value="CAE0043146.1"/>
    <property type="molecule type" value="Transcribed_RNA"/>
</dbReference>
<keyword evidence="1" id="KW-0175">Coiled coil</keyword>
<evidence type="ECO:0000256" key="1">
    <source>
        <dbReference type="SAM" id="Coils"/>
    </source>
</evidence>
<protein>
    <submittedName>
        <fullName evidence="2">Uncharacterized protein</fullName>
    </submittedName>
</protein>